<dbReference type="InterPro" id="IPR052891">
    <property type="entry name" value="DNA-3mA_glycosylase"/>
</dbReference>
<proteinExistence type="predicted"/>
<dbReference type="SUPFAM" id="SSF48150">
    <property type="entry name" value="DNA-glycosylase"/>
    <property type="match status" value="1"/>
</dbReference>
<keyword evidence="1" id="KW-0326">Glycosidase</keyword>
<name>A0ABU7UZ50_9GAMM</name>
<dbReference type="Gene3D" id="1.10.340.30">
    <property type="entry name" value="Hypothetical protein, domain 2"/>
    <property type="match status" value="1"/>
</dbReference>
<evidence type="ECO:0000313" key="2">
    <source>
        <dbReference type="Proteomes" id="UP001356170"/>
    </source>
</evidence>
<dbReference type="PANTHER" id="PTHR30037">
    <property type="entry name" value="DNA-3-METHYLADENINE GLYCOSYLASE 1"/>
    <property type="match status" value="1"/>
</dbReference>
<gene>
    <name evidence="1" type="ORF">V3390_02360</name>
</gene>
<dbReference type="RefSeq" id="WP_331703213.1">
    <property type="nucleotide sequence ID" value="NZ_JAZHBO010000001.1"/>
</dbReference>
<comment type="caution">
    <text evidence="1">The sequence shown here is derived from an EMBL/GenBank/DDBJ whole genome shotgun (WGS) entry which is preliminary data.</text>
</comment>
<dbReference type="PANTHER" id="PTHR30037:SF4">
    <property type="entry name" value="DNA-3-METHYLADENINE GLYCOSYLASE I"/>
    <property type="match status" value="1"/>
</dbReference>
<dbReference type="GO" id="GO:0008725">
    <property type="term" value="F:DNA-3-methyladenine glycosylase activity"/>
    <property type="evidence" value="ECO:0007669"/>
    <property type="project" value="UniProtKB-EC"/>
</dbReference>
<accession>A0ABU7UZ50</accession>
<dbReference type="Proteomes" id="UP001356170">
    <property type="component" value="Unassembled WGS sequence"/>
</dbReference>
<dbReference type="InterPro" id="IPR011257">
    <property type="entry name" value="DNA_glycosylase"/>
</dbReference>
<dbReference type="Pfam" id="PF03352">
    <property type="entry name" value="Adenine_glyco"/>
    <property type="match status" value="1"/>
</dbReference>
<evidence type="ECO:0000313" key="1">
    <source>
        <dbReference type="EMBL" id="MEF2155076.1"/>
    </source>
</evidence>
<dbReference type="InterPro" id="IPR005019">
    <property type="entry name" value="Adenine_glyco"/>
</dbReference>
<organism evidence="1 2">
    <name type="scientific">Aquilutibacter rugosus</name>
    <dbReference type="NCBI Taxonomy" id="3115820"/>
    <lineage>
        <taxon>Bacteria</taxon>
        <taxon>Pseudomonadati</taxon>
        <taxon>Pseudomonadota</taxon>
        <taxon>Gammaproteobacteria</taxon>
        <taxon>Lysobacterales</taxon>
        <taxon>Lysobacteraceae</taxon>
        <taxon>Aquilutibacter</taxon>
    </lineage>
</organism>
<keyword evidence="1" id="KW-0378">Hydrolase</keyword>
<reference evidence="1 2" key="1">
    <citation type="submission" date="2024-01" db="EMBL/GenBank/DDBJ databases">
        <title>Novel species of the genus Luteimonas isolated from rivers.</title>
        <authorList>
            <person name="Lu H."/>
        </authorList>
    </citation>
    <scope>NUCLEOTIDE SEQUENCE [LARGE SCALE GENOMIC DNA]</scope>
    <source>
        <strain evidence="1 2">FXH3W</strain>
    </source>
</reference>
<dbReference type="EC" id="3.2.2.20" evidence="1"/>
<dbReference type="EMBL" id="JAZHBO010000001">
    <property type="protein sequence ID" value="MEF2155076.1"/>
    <property type="molecule type" value="Genomic_DNA"/>
</dbReference>
<sequence>MTPTSDNRERCSWATNASDEMRAYHDTEWGAAVHDDTRLFEKISLEGFQAGLNWSTILAKRPAFREVFHGFEIPRVATMHEGDVLNLLEDKRIIRHRGKIEAVIHNASRALEIQQEFGSLDAFVWGYKADTKSRPKQLTPEWLCEHTTSPESVALSKDLRKRGWKFVGPTTMYAFMQSCGLVNDHIHTCEVRPDGC</sequence>
<protein>
    <submittedName>
        <fullName evidence="1">DNA-3-methyladenine glycosylase I</fullName>
        <ecNumber evidence="1">3.2.2.20</ecNumber>
    </submittedName>
</protein>
<keyword evidence="2" id="KW-1185">Reference proteome</keyword>